<dbReference type="InterPro" id="IPR017927">
    <property type="entry name" value="FAD-bd_FR_type"/>
</dbReference>
<feature type="binding site" evidence="12">
    <location>
        <position position="278"/>
    </location>
    <ligand>
        <name>[2Fe-2S] cluster</name>
        <dbReference type="ChEBI" id="CHEBI:190135"/>
    </ligand>
</feature>
<evidence type="ECO:0000256" key="9">
    <source>
        <dbReference type="ARBA" id="ARBA00023014"/>
    </source>
</evidence>
<keyword evidence="3 11" id="KW-0285">Flavoprotein</keyword>
<dbReference type="Proteomes" id="UP000010816">
    <property type="component" value="Chromosome"/>
</dbReference>
<feature type="binding site" evidence="11">
    <location>
        <begin position="83"/>
        <end position="84"/>
    </location>
    <ligand>
        <name>FAD</name>
        <dbReference type="ChEBI" id="CHEBI:57692"/>
    </ligand>
</feature>
<feature type="binding site" evidence="12">
    <location>
        <position position="259"/>
    </location>
    <ligand>
        <name>[2Fe-2S] cluster</name>
        <dbReference type="ChEBI" id="CHEBI:190135"/>
    </ligand>
</feature>
<dbReference type="OrthoDB" id="9796486at2"/>
<evidence type="ECO:0000256" key="10">
    <source>
        <dbReference type="ARBA" id="ARBA00034078"/>
    </source>
</evidence>
<dbReference type="InterPro" id="IPR017938">
    <property type="entry name" value="Riboflavin_synthase-like_b-brl"/>
</dbReference>
<dbReference type="GO" id="GO:0050660">
    <property type="term" value="F:flavin adenine dinucleotide binding"/>
    <property type="evidence" value="ECO:0007669"/>
    <property type="project" value="InterPro"/>
</dbReference>
<evidence type="ECO:0000256" key="1">
    <source>
        <dbReference type="ARBA" id="ARBA00006422"/>
    </source>
</evidence>
<comment type="cofactor">
    <cofactor evidence="10">
        <name>[2Fe-2S] cluster</name>
        <dbReference type="ChEBI" id="CHEBI:190135"/>
    </cofactor>
</comment>
<dbReference type="STRING" id="765912.Thimo_2558"/>
<evidence type="ECO:0000313" key="14">
    <source>
        <dbReference type="EMBL" id="AGA91282.1"/>
    </source>
</evidence>
<dbReference type="GO" id="GO:0046872">
    <property type="term" value="F:metal ion binding"/>
    <property type="evidence" value="ECO:0007669"/>
    <property type="project" value="UniProtKB-KW"/>
</dbReference>
<dbReference type="PROSITE" id="PS51384">
    <property type="entry name" value="FAD_FR"/>
    <property type="match status" value="1"/>
</dbReference>
<dbReference type="Gene3D" id="3.40.50.80">
    <property type="entry name" value="Nucleotide-binding domain of ferredoxin-NADP reductase (FNR) module"/>
    <property type="match status" value="1"/>
</dbReference>
<dbReference type="Gene3D" id="2.10.240.10">
    <property type="entry name" value="Dihydroorotate dehydrogenase, electron transfer subunit"/>
    <property type="match status" value="1"/>
</dbReference>
<evidence type="ECO:0000256" key="2">
    <source>
        <dbReference type="ARBA" id="ARBA00022448"/>
    </source>
</evidence>
<evidence type="ECO:0000256" key="12">
    <source>
        <dbReference type="PIRSR" id="PIRSR006816-2"/>
    </source>
</evidence>
<keyword evidence="7" id="KW-0249">Electron transport</keyword>
<proteinExistence type="inferred from homology"/>
<feature type="domain" description="FAD-binding FR-type" evidence="13">
    <location>
        <begin position="10"/>
        <end position="108"/>
    </location>
</feature>
<dbReference type="InterPro" id="IPR039261">
    <property type="entry name" value="FNR_nucleotide-bd"/>
</dbReference>
<keyword evidence="4 12" id="KW-0001">2Fe-2S</keyword>
<dbReference type="PATRIC" id="fig|765912.4.peg.2514"/>
<dbReference type="Gene3D" id="2.40.30.10">
    <property type="entry name" value="Translation factors"/>
    <property type="match status" value="1"/>
</dbReference>
<dbReference type="EMBL" id="CP003051">
    <property type="protein sequence ID" value="AGA91282.1"/>
    <property type="molecule type" value="Genomic_DNA"/>
</dbReference>
<dbReference type="HOGENOM" id="CLU_003827_1_2_6"/>
<comment type="cofactor">
    <cofactor evidence="11">
        <name>FAD</name>
        <dbReference type="ChEBI" id="CHEBI:57692"/>
    </cofactor>
    <text evidence="11">Binds 1 FAD per subunit.</text>
</comment>
<dbReference type="AlphaFoldDB" id="L0GZP1"/>
<dbReference type="KEGG" id="tmb:Thimo_2558"/>
<dbReference type="GO" id="GO:0051537">
    <property type="term" value="F:2 iron, 2 sulfur cluster binding"/>
    <property type="evidence" value="ECO:0007669"/>
    <property type="project" value="UniProtKB-KW"/>
</dbReference>
<dbReference type="InterPro" id="IPR019480">
    <property type="entry name" value="Dihydroorotate_DH_Fe-S-bd"/>
</dbReference>
<dbReference type="Pfam" id="PF00970">
    <property type="entry name" value="FAD_binding_6"/>
    <property type="match status" value="1"/>
</dbReference>
<comment type="cofactor">
    <cofactor evidence="12">
        <name>[2Fe-2S] cluster</name>
        <dbReference type="ChEBI" id="CHEBI:190135"/>
    </cofactor>
    <text evidence="12">Binds 1 [2Fe-2S] cluster per subunit.</text>
</comment>
<dbReference type="PANTHER" id="PTHR43513">
    <property type="entry name" value="DIHYDROOROTATE DEHYDROGENASE B (NAD(+)), ELECTRON TRANSFER SUBUNIT"/>
    <property type="match status" value="1"/>
</dbReference>
<name>L0GZP1_9GAMM</name>
<keyword evidence="6 11" id="KW-0274">FAD</keyword>
<gene>
    <name evidence="14" type="ORF">Thimo_2558</name>
</gene>
<dbReference type="GO" id="GO:0006221">
    <property type="term" value="P:pyrimidine nucleotide biosynthetic process"/>
    <property type="evidence" value="ECO:0007669"/>
    <property type="project" value="InterPro"/>
</dbReference>
<dbReference type="PIRSF" id="PIRSF006816">
    <property type="entry name" value="Cyc3_hyd_g"/>
    <property type="match status" value="1"/>
</dbReference>
<keyword evidence="5 12" id="KW-0479">Metal-binding</keyword>
<keyword evidence="2" id="KW-0813">Transport</keyword>
<accession>L0GZP1</accession>
<feature type="binding site" evidence="12">
    <location>
        <position position="262"/>
    </location>
    <ligand>
        <name>[2Fe-2S] cluster</name>
        <dbReference type="ChEBI" id="CHEBI:190135"/>
    </ligand>
</feature>
<dbReference type="InterPro" id="IPR008333">
    <property type="entry name" value="Cbr1-like_FAD-bd_dom"/>
</dbReference>
<keyword evidence="8 12" id="KW-0408">Iron</keyword>
<evidence type="ECO:0000256" key="3">
    <source>
        <dbReference type="ARBA" id="ARBA00022630"/>
    </source>
</evidence>
<dbReference type="eggNOG" id="COG0543">
    <property type="taxonomic scope" value="Bacteria"/>
</dbReference>
<sequence>MTERPHRDTIALEDARVLSHEAHPGSQQILRLAAPECARDARPGQFVHLRCDPRLALRRPLSIMRADPGTGSIELLYKVVGEGTRRLATRRPGETLSLLGPIGRPFALHRERPRPLLIGGGVGMPPMVFLADALRGEAGWRPFAILGSEVPFPFDPRPAQQPVIGLPAEAGAVMPLLEDWGIPNRLSSGQGFPGCFRGYVSELAEHWLAALDASARAEVEVFACGPHPMLAAVADLARRWGLPCQVSLEEYMACGVGGCAGCVVEVRTAEATAMKRVCVDGPVFEADEVFFQAET</sequence>
<dbReference type="GO" id="GO:0016491">
    <property type="term" value="F:oxidoreductase activity"/>
    <property type="evidence" value="ECO:0007669"/>
    <property type="project" value="InterPro"/>
</dbReference>
<dbReference type="SUPFAM" id="SSF63380">
    <property type="entry name" value="Riboflavin synthase domain-like"/>
    <property type="match status" value="1"/>
</dbReference>
<keyword evidence="15" id="KW-1185">Reference proteome</keyword>
<organism evidence="14 15">
    <name type="scientific">Thioflavicoccus mobilis 8321</name>
    <dbReference type="NCBI Taxonomy" id="765912"/>
    <lineage>
        <taxon>Bacteria</taxon>
        <taxon>Pseudomonadati</taxon>
        <taxon>Pseudomonadota</taxon>
        <taxon>Gammaproteobacteria</taxon>
        <taxon>Chromatiales</taxon>
        <taxon>Chromatiaceae</taxon>
        <taxon>Thioflavicoccus</taxon>
    </lineage>
</organism>
<evidence type="ECO:0000256" key="11">
    <source>
        <dbReference type="PIRSR" id="PIRSR006816-1"/>
    </source>
</evidence>
<reference evidence="14 15" key="1">
    <citation type="submission" date="2011-09" db="EMBL/GenBank/DDBJ databases">
        <title>Complete sequence of chromosome of Thioflavicoccus mobilis 8321.</title>
        <authorList>
            <consortium name="US DOE Joint Genome Institute"/>
            <person name="Lucas S."/>
            <person name="Han J."/>
            <person name="Lapidus A."/>
            <person name="Cheng J.-F."/>
            <person name="Goodwin L."/>
            <person name="Pitluck S."/>
            <person name="Peters L."/>
            <person name="Ovchinnikova G."/>
            <person name="Lu M."/>
            <person name="Detter J.C."/>
            <person name="Han C."/>
            <person name="Tapia R."/>
            <person name="Land M."/>
            <person name="Hauser L."/>
            <person name="Kyrpides N."/>
            <person name="Ivanova N."/>
            <person name="Pagani I."/>
            <person name="Vogl K."/>
            <person name="Liu Z."/>
            <person name="Imhoff J."/>
            <person name="Thiel V."/>
            <person name="Frigaard N.-U."/>
            <person name="Bryant D."/>
            <person name="Woyke T."/>
        </authorList>
    </citation>
    <scope>NUCLEOTIDE SEQUENCE [LARGE SCALE GENOMIC DNA]</scope>
    <source>
        <strain evidence="14 15">8321</strain>
    </source>
</reference>
<dbReference type="SUPFAM" id="SSF52343">
    <property type="entry name" value="Ferredoxin reductase-like, C-terminal NADP-linked domain"/>
    <property type="match status" value="1"/>
</dbReference>
<dbReference type="InterPro" id="IPR012165">
    <property type="entry name" value="Cyt_c3_hydrogenase_gsu"/>
</dbReference>
<evidence type="ECO:0000256" key="7">
    <source>
        <dbReference type="ARBA" id="ARBA00022982"/>
    </source>
</evidence>
<dbReference type="RefSeq" id="WP_015281415.1">
    <property type="nucleotide sequence ID" value="NC_019940.1"/>
</dbReference>
<dbReference type="InterPro" id="IPR050353">
    <property type="entry name" value="PyrK_electron_transfer"/>
</dbReference>
<dbReference type="CDD" id="cd06218">
    <property type="entry name" value="DHOD_e_trans"/>
    <property type="match status" value="1"/>
</dbReference>
<evidence type="ECO:0000259" key="13">
    <source>
        <dbReference type="PROSITE" id="PS51384"/>
    </source>
</evidence>
<evidence type="ECO:0000256" key="4">
    <source>
        <dbReference type="ARBA" id="ARBA00022714"/>
    </source>
</evidence>
<keyword evidence="9 12" id="KW-0411">Iron-sulfur</keyword>
<evidence type="ECO:0000256" key="8">
    <source>
        <dbReference type="ARBA" id="ARBA00023004"/>
    </source>
</evidence>
<evidence type="ECO:0000313" key="15">
    <source>
        <dbReference type="Proteomes" id="UP000010816"/>
    </source>
</evidence>
<comment type="similarity">
    <text evidence="1">Belongs to the PyrK family.</text>
</comment>
<dbReference type="PANTHER" id="PTHR43513:SF3">
    <property type="entry name" value="DIHYDROOROTATE DEHYDROGENASE B (NAD(+)), ELECTRON TRANSFER SUBUNIT-RELATED"/>
    <property type="match status" value="1"/>
</dbReference>
<feature type="binding site" evidence="12">
    <location>
        <position position="254"/>
    </location>
    <ligand>
        <name>[2Fe-2S] cluster</name>
        <dbReference type="ChEBI" id="CHEBI:190135"/>
    </ligand>
</feature>
<evidence type="ECO:0000256" key="6">
    <source>
        <dbReference type="ARBA" id="ARBA00022827"/>
    </source>
</evidence>
<dbReference type="InterPro" id="IPR037117">
    <property type="entry name" value="Dihydroorotate_DH_ele_sf"/>
</dbReference>
<evidence type="ECO:0000256" key="5">
    <source>
        <dbReference type="ARBA" id="ARBA00022723"/>
    </source>
</evidence>
<dbReference type="Pfam" id="PF10418">
    <property type="entry name" value="DHODB_Fe-S_bind"/>
    <property type="match status" value="1"/>
</dbReference>
<protein>
    <submittedName>
        <fullName evidence="14">2-polyprenylphenol hydroxylase-like oxidoreductase</fullName>
    </submittedName>
</protein>
<feature type="binding site" evidence="11">
    <location>
        <begin position="59"/>
        <end position="62"/>
    </location>
    <ligand>
        <name>FAD</name>
        <dbReference type="ChEBI" id="CHEBI:57692"/>
    </ligand>
</feature>